<sequence length="155" mass="18267">MACYGRRHHHLRQQVLDVFKDEERSSKAIRFTGTTRNTLLEMGKHNHGFYPKATKNNKQLRHDLGNRDHQKELCYLGTIAYRLKPPKQLSRVHSTFHVPSRKKCLSGETLAIQLDEIQIDDTLHPIKEPVEIMNHEVKRLKWSRTLNVKMLRPKL</sequence>
<reference evidence="1" key="1">
    <citation type="journal article" date="2022" name="Int. J. Mol. Sci.">
        <title>Draft Genome of Tanacetum Coccineum: Genomic Comparison of Closely Related Tanacetum-Family Plants.</title>
        <authorList>
            <person name="Yamashiro T."/>
            <person name="Shiraishi A."/>
            <person name="Nakayama K."/>
            <person name="Satake H."/>
        </authorList>
    </citation>
    <scope>NUCLEOTIDE SEQUENCE</scope>
</reference>
<dbReference type="EMBL" id="BQNB010010845">
    <property type="protein sequence ID" value="GJS82716.1"/>
    <property type="molecule type" value="Genomic_DNA"/>
</dbReference>
<proteinExistence type="predicted"/>
<accession>A0ABQ4YYW7</accession>
<gene>
    <name evidence="1" type="ORF">Tco_0749257</name>
</gene>
<evidence type="ECO:0000313" key="2">
    <source>
        <dbReference type="Proteomes" id="UP001151760"/>
    </source>
</evidence>
<name>A0ABQ4YYW7_9ASTR</name>
<organism evidence="1 2">
    <name type="scientific">Tanacetum coccineum</name>
    <dbReference type="NCBI Taxonomy" id="301880"/>
    <lineage>
        <taxon>Eukaryota</taxon>
        <taxon>Viridiplantae</taxon>
        <taxon>Streptophyta</taxon>
        <taxon>Embryophyta</taxon>
        <taxon>Tracheophyta</taxon>
        <taxon>Spermatophyta</taxon>
        <taxon>Magnoliopsida</taxon>
        <taxon>eudicotyledons</taxon>
        <taxon>Gunneridae</taxon>
        <taxon>Pentapetalae</taxon>
        <taxon>asterids</taxon>
        <taxon>campanulids</taxon>
        <taxon>Asterales</taxon>
        <taxon>Asteraceae</taxon>
        <taxon>Asteroideae</taxon>
        <taxon>Anthemideae</taxon>
        <taxon>Anthemidinae</taxon>
        <taxon>Tanacetum</taxon>
    </lineage>
</organism>
<reference evidence="1" key="2">
    <citation type="submission" date="2022-01" db="EMBL/GenBank/DDBJ databases">
        <authorList>
            <person name="Yamashiro T."/>
            <person name="Shiraishi A."/>
            <person name="Satake H."/>
            <person name="Nakayama K."/>
        </authorList>
    </citation>
    <scope>NUCLEOTIDE SEQUENCE</scope>
</reference>
<evidence type="ECO:0000313" key="1">
    <source>
        <dbReference type="EMBL" id="GJS82716.1"/>
    </source>
</evidence>
<keyword evidence="2" id="KW-1185">Reference proteome</keyword>
<dbReference type="PANTHER" id="PTHR46148:SF59">
    <property type="entry name" value="NUCLEOTIDYLTRANSFERASE, RIBONUCLEASE H"/>
    <property type="match status" value="1"/>
</dbReference>
<comment type="caution">
    <text evidence="1">The sequence shown here is derived from an EMBL/GenBank/DDBJ whole genome shotgun (WGS) entry which is preliminary data.</text>
</comment>
<protein>
    <submittedName>
        <fullName evidence="1">Uncharacterized protein</fullName>
    </submittedName>
</protein>
<dbReference type="PANTHER" id="PTHR46148">
    <property type="entry name" value="CHROMO DOMAIN-CONTAINING PROTEIN"/>
    <property type="match status" value="1"/>
</dbReference>
<dbReference type="Proteomes" id="UP001151760">
    <property type="component" value="Unassembled WGS sequence"/>
</dbReference>